<feature type="compositionally biased region" description="Acidic residues" evidence="1">
    <location>
        <begin position="374"/>
        <end position="385"/>
    </location>
</feature>
<feature type="region of interest" description="Disordered" evidence="1">
    <location>
        <begin position="56"/>
        <end position="84"/>
    </location>
</feature>
<dbReference type="Pfam" id="PF00341">
    <property type="entry name" value="PDGF"/>
    <property type="match status" value="1"/>
</dbReference>
<gene>
    <name evidence="4" type="primary">LOC115631501</name>
</gene>
<dbReference type="PANTHER" id="PTHR21719:SF1">
    <property type="entry name" value="FI06402P-RELATED"/>
    <property type="match status" value="1"/>
</dbReference>
<feature type="region of interest" description="Disordered" evidence="1">
    <location>
        <begin position="419"/>
        <end position="440"/>
    </location>
</feature>
<dbReference type="Proteomes" id="UP000504634">
    <property type="component" value="Unplaced"/>
</dbReference>
<feature type="region of interest" description="Disordered" evidence="1">
    <location>
        <begin position="357"/>
        <end position="388"/>
    </location>
</feature>
<dbReference type="CTD" id="33995"/>
<feature type="compositionally biased region" description="Low complexity" evidence="1">
    <location>
        <begin position="103"/>
        <end position="119"/>
    </location>
</feature>
<sequence>MANANGNGNDNPLDVAVMRHAHHHQERQRQAQAAAVIDFKKERDKNATIIAAATTAPNRNQKRLQQLQLAQGAATTGGNNNNNIRRHHHLRHEQHLLAELEANRQQQQQQQQRLQPSLSLGGGQQHHLRHHNRHHADWEQRVFQQQQQLLQQQILAQTTTSTIASPSTATTTTTDAPYKQRVGNQSSVVSRYFDREGIFAWSDQRTTRAPKWQTQQQRVGSADTDDYGNDDDSNSDDEDDEGDDYESDDDYSDEVDTGSKQMPRYSLFTHGTAQIRSDNSQNSDTIEDYVYESNDGAAGEKPSSQSLTDNKHPSVGESNAKAAAKRNIFDWLFKKDKQQEKAKPIPLQATTAGYEKLNSNNDESFPNAKQVDSAADEEDDDEDSAEGFSNDQWNKIQHEHHLKHQKQQQKHQKELLALRESSRNTPLIRNTGGSSSTFDFDNEFLANDENIYSRNYLPGKLTNRKVEQLGTAEAVKKARRLHVQQRDRDLAKAHFNQVINEANCRVPQRRCESIQRDPSKIYSPHCTILHRCSEDSGCCHSRSQVCAPKRTNNVELYFFVKSNNQLRPVTEKLTFVNHTECHCVERSKYAADGGVSSAVLQRATILSCTCPKPFEKILQDDGFCRCDCSSGNYGCDWLKRGSEHFSITDRKCIQQGRCKPPTCEYGTYIEKHGRCPKQHEQMPQLPSYNVLS</sequence>
<feature type="region of interest" description="Disordered" evidence="1">
    <location>
        <begin position="103"/>
        <end position="137"/>
    </location>
</feature>
<name>A0A6J2U6E8_DROLE</name>
<keyword evidence="3" id="KW-1185">Reference proteome</keyword>
<dbReference type="RefSeq" id="XP_030384121.1">
    <property type="nucleotide sequence ID" value="XM_030528261.1"/>
</dbReference>
<protein>
    <submittedName>
        <fullName evidence="4">Uncharacterized protein LOC115631501</fullName>
    </submittedName>
</protein>
<feature type="compositionally biased region" description="Acidic residues" evidence="1">
    <location>
        <begin position="223"/>
        <end position="256"/>
    </location>
</feature>
<dbReference type="SUPFAM" id="SSF57501">
    <property type="entry name" value="Cystine-knot cytokines"/>
    <property type="match status" value="1"/>
</dbReference>
<evidence type="ECO:0000256" key="1">
    <source>
        <dbReference type="SAM" id="MobiDB-lite"/>
    </source>
</evidence>
<evidence type="ECO:0000313" key="3">
    <source>
        <dbReference type="Proteomes" id="UP000504634"/>
    </source>
</evidence>
<dbReference type="InterPro" id="IPR029034">
    <property type="entry name" value="Cystine-knot_cytokine"/>
</dbReference>
<feature type="region of interest" description="Disordered" evidence="1">
    <location>
        <begin position="205"/>
        <end position="321"/>
    </location>
</feature>
<feature type="compositionally biased region" description="Polar residues" evidence="1">
    <location>
        <begin position="423"/>
        <end position="439"/>
    </location>
</feature>
<dbReference type="PANTHER" id="PTHR21719">
    <property type="entry name" value="FI06402P-RELATED"/>
    <property type="match status" value="1"/>
</dbReference>
<reference evidence="4" key="1">
    <citation type="submission" date="2025-08" db="UniProtKB">
        <authorList>
            <consortium name="RefSeq"/>
        </authorList>
    </citation>
    <scope>IDENTIFICATION</scope>
    <source>
        <strain evidence="4">11010-0011.00</strain>
        <tissue evidence="4">Whole body</tissue>
    </source>
</reference>
<feature type="domain" description="Platelet-derived growth factor (PDGF) family profile" evidence="2">
    <location>
        <begin position="519"/>
        <end position="588"/>
    </location>
</feature>
<dbReference type="GO" id="GO:0016020">
    <property type="term" value="C:membrane"/>
    <property type="evidence" value="ECO:0007669"/>
    <property type="project" value="InterPro"/>
</dbReference>
<dbReference type="PROSITE" id="PS50278">
    <property type="entry name" value="PDGF_2"/>
    <property type="match status" value="1"/>
</dbReference>
<feature type="compositionally biased region" description="Polar residues" evidence="1">
    <location>
        <begin position="269"/>
        <end position="284"/>
    </location>
</feature>
<dbReference type="GO" id="GO:0008083">
    <property type="term" value="F:growth factor activity"/>
    <property type="evidence" value="ECO:0007669"/>
    <property type="project" value="InterPro"/>
</dbReference>
<organism evidence="3 4">
    <name type="scientific">Drosophila lebanonensis</name>
    <name type="common">Fruit fly</name>
    <name type="synonym">Scaptodrosophila lebanonensis</name>
    <dbReference type="NCBI Taxonomy" id="7225"/>
    <lineage>
        <taxon>Eukaryota</taxon>
        <taxon>Metazoa</taxon>
        <taxon>Ecdysozoa</taxon>
        <taxon>Arthropoda</taxon>
        <taxon>Hexapoda</taxon>
        <taxon>Insecta</taxon>
        <taxon>Pterygota</taxon>
        <taxon>Neoptera</taxon>
        <taxon>Endopterygota</taxon>
        <taxon>Diptera</taxon>
        <taxon>Brachycera</taxon>
        <taxon>Muscomorpha</taxon>
        <taxon>Ephydroidea</taxon>
        <taxon>Drosophilidae</taxon>
        <taxon>Scaptodrosophila</taxon>
    </lineage>
</organism>
<feature type="compositionally biased region" description="Low complexity" evidence="1">
    <location>
        <begin position="56"/>
        <end position="83"/>
    </location>
</feature>
<dbReference type="GeneID" id="115631501"/>
<dbReference type="FunFam" id="2.10.90.10:FF:000053">
    <property type="entry name" value="PDGF-and VEGF-related factor 3"/>
    <property type="match status" value="1"/>
</dbReference>
<dbReference type="Gene3D" id="2.10.90.10">
    <property type="entry name" value="Cystine-knot cytokines"/>
    <property type="match status" value="1"/>
</dbReference>
<dbReference type="GO" id="GO:0035099">
    <property type="term" value="P:hemocyte migration"/>
    <property type="evidence" value="ECO:0007669"/>
    <property type="project" value="TreeGrafter"/>
</dbReference>
<proteinExistence type="predicted"/>
<dbReference type="InterPro" id="IPR000072">
    <property type="entry name" value="PDGF/VEGF_dom"/>
</dbReference>
<dbReference type="AlphaFoldDB" id="A0A6J2U6E8"/>
<evidence type="ECO:0000259" key="2">
    <source>
        <dbReference type="PROSITE" id="PS50278"/>
    </source>
</evidence>
<dbReference type="OrthoDB" id="6370328at2759"/>
<evidence type="ECO:0000313" key="4">
    <source>
        <dbReference type="RefSeq" id="XP_030384121.1"/>
    </source>
</evidence>
<accession>A0A6J2U6E8</accession>